<dbReference type="RefSeq" id="WP_020634932.1">
    <property type="nucleotide sequence ID" value="NZ_KB913032.1"/>
</dbReference>
<dbReference type="GO" id="GO:0005524">
    <property type="term" value="F:ATP binding"/>
    <property type="evidence" value="ECO:0007669"/>
    <property type="project" value="InterPro"/>
</dbReference>
<dbReference type="EMBL" id="NMQU01000112">
    <property type="protein sequence ID" value="OXM44791.1"/>
    <property type="molecule type" value="Genomic_DNA"/>
</dbReference>
<feature type="domain" description="IstB-like ATP-binding" evidence="1">
    <location>
        <begin position="16"/>
        <end position="69"/>
    </location>
</feature>
<dbReference type="InterPro" id="IPR027417">
    <property type="entry name" value="P-loop_NTPase"/>
</dbReference>
<dbReference type="OrthoDB" id="9773429at2"/>
<dbReference type="AlphaFoldDB" id="A0A229REB3"/>
<gene>
    <name evidence="2" type="ORF">CFP75_33250</name>
</gene>
<comment type="caution">
    <text evidence="2">The sequence shown here is derived from an EMBL/GenBank/DDBJ whole genome shotgun (WGS) entry which is preliminary data.</text>
</comment>
<dbReference type="InterPro" id="IPR002611">
    <property type="entry name" value="IstB_ATP-bd"/>
</dbReference>
<evidence type="ECO:0000259" key="1">
    <source>
        <dbReference type="Pfam" id="PF01695"/>
    </source>
</evidence>
<keyword evidence="3" id="KW-1185">Reference proteome</keyword>
<dbReference type="Gene3D" id="3.40.50.300">
    <property type="entry name" value="P-loop containing nucleotide triphosphate hydrolases"/>
    <property type="match status" value="1"/>
</dbReference>
<name>A0A229REB3_AMYAL</name>
<evidence type="ECO:0000313" key="3">
    <source>
        <dbReference type="Proteomes" id="UP000215563"/>
    </source>
</evidence>
<proteinExistence type="predicted"/>
<protein>
    <recommendedName>
        <fullName evidence="1">IstB-like ATP-binding domain-containing protein</fullName>
    </recommendedName>
</protein>
<accession>A0A229REB3</accession>
<reference evidence="2 3" key="1">
    <citation type="submission" date="2017-07" db="EMBL/GenBank/DDBJ databases">
        <title>Amycolatopsis alba DSM 44262 Genome sequencing and assembly.</title>
        <authorList>
            <person name="Kaur N."/>
            <person name="Mayilraj S."/>
        </authorList>
    </citation>
    <scope>NUCLEOTIDE SEQUENCE [LARGE SCALE GENOMIC DNA]</scope>
    <source>
        <strain evidence="2 3">DSM 44262</strain>
    </source>
</reference>
<organism evidence="2 3">
    <name type="scientific">Amycolatopsis alba DSM 44262</name>
    <dbReference type="NCBI Taxonomy" id="1125972"/>
    <lineage>
        <taxon>Bacteria</taxon>
        <taxon>Bacillati</taxon>
        <taxon>Actinomycetota</taxon>
        <taxon>Actinomycetes</taxon>
        <taxon>Pseudonocardiales</taxon>
        <taxon>Pseudonocardiaceae</taxon>
        <taxon>Amycolatopsis</taxon>
    </lineage>
</organism>
<evidence type="ECO:0000313" key="2">
    <source>
        <dbReference type="EMBL" id="OXM44791.1"/>
    </source>
</evidence>
<dbReference type="Pfam" id="PF01695">
    <property type="entry name" value="IstB_IS21"/>
    <property type="match status" value="1"/>
</dbReference>
<sequence length="77" mass="8615">MGNIAAFALEDDNPQEERSSVAIASNSAFSEWARTFTDPRLCAAIVDRLTFDASIIETSTESFRLRTTKRRRTSRAS</sequence>
<dbReference type="Proteomes" id="UP000215563">
    <property type="component" value="Unassembled WGS sequence"/>
</dbReference>